<keyword evidence="1" id="KW-0378">Hydrolase</keyword>
<dbReference type="InterPro" id="IPR035965">
    <property type="entry name" value="PAS-like_dom_sf"/>
</dbReference>
<dbReference type="RefSeq" id="WP_149749900.1">
    <property type="nucleotide sequence ID" value="NZ_VUJW01000003.1"/>
</dbReference>
<protein>
    <submittedName>
        <fullName evidence="3">SpoIIE family protein phosphatase</fullName>
    </submittedName>
</protein>
<dbReference type="SUPFAM" id="SSF55785">
    <property type="entry name" value="PYP-like sensor domain (PAS domain)"/>
    <property type="match status" value="1"/>
</dbReference>
<dbReference type="Pfam" id="PF13426">
    <property type="entry name" value="PAS_9"/>
    <property type="match status" value="1"/>
</dbReference>
<comment type="caution">
    <text evidence="3">The sequence shown here is derived from an EMBL/GenBank/DDBJ whole genome shotgun (WGS) entry which is preliminary data.</text>
</comment>
<dbReference type="Gene3D" id="3.60.40.10">
    <property type="entry name" value="PPM-type phosphatase domain"/>
    <property type="match status" value="1"/>
</dbReference>
<dbReference type="PANTHER" id="PTHR43156">
    <property type="entry name" value="STAGE II SPORULATION PROTEIN E-RELATED"/>
    <property type="match status" value="1"/>
</dbReference>
<dbReference type="PROSITE" id="PS50113">
    <property type="entry name" value="PAC"/>
    <property type="match status" value="1"/>
</dbReference>
<organism evidence="3 4">
    <name type="scientific">Nocardioides antri</name>
    <dbReference type="NCBI Taxonomy" id="2607659"/>
    <lineage>
        <taxon>Bacteria</taxon>
        <taxon>Bacillati</taxon>
        <taxon>Actinomycetota</taxon>
        <taxon>Actinomycetes</taxon>
        <taxon>Propionibacteriales</taxon>
        <taxon>Nocardioidaceae</taxon>
        <taxon>Nocardioides</taxon>
    </lineage>
</organism>
<dbReference type="InterPro" id="IPR036457">
    <property type="entry name" value="PPM-type-like_dom_sf"/>
</dbReference>
<dbReference type="InterPro" id="IPR001932">
    <property type="entry name" value="PPM-type_phosphatase-like_dom"/>
</dbReference>
<feature type="domain" description="PAC" evidence="2">
    <location>
        <begin position="89"/>
        <end position="141"/>
    </location>
</feature>
<dbReference type="Proteomes" id="UP000324351">
    <property type="component" value="Unassembled WGS sequence"/>
</dbReference>
<dbReference type="InterPro" id="IPR000700">
    <property type="entry name" value="PAS-assoc_C"/>
</dbReference>
<dbReference type="Gene3D" id="3.30.450.20">
    <property type="entry name" value="PAS domain"/>
    <property type="match status" value="1"/>
</dbReference>
<proteinExistence type="predicted"/>
<name>A0A5B1M4F7_9ACTN</name>
<evidence type="ECO:0000313" key="4">
    <source>
        <dbReference type="Proteomes" id="UP000324351"/>
    </source>
</evidence>
<dbReference type="SMART" id="SM00331">
    <property type="entry name" value="PP2C_SIG"/>
    <property type="match status" value="1"/>
</dbReference>
<dbReference type="InterPro" id="IPR052016">
    <property type="entry name" value="Bact_Sigma-Reg"/>
</dbReference>
<dbReference type="GO" id="GO:0016791">
    <property type="term" value="F:phosphatase activity"/>
    <property type="evidence" value="ECO:0007669"/>
    <property type="project" value="TreeGrafter"/>
</dbReference>
<reference evidence="3 4" key="1">
    <citation type="submission" date="2019-09" db="EMBL/GenBank/DDBJ databases">
        <title>Nocardioides panacisoli sp. nov., isolated from the soil of a ginseng field.</title>
        <authorList>
            <person name="Cho C."/>
        </authorList>
    </citation>
    <scope>NUCLEOTIDE SEQUENCE [LARGE SCALE GENOMIC DNA]</scope>
    <source>
        <strain evidence="3 4">BN140041</strain>
    </source>
</reference>
<dbReference type="InterPro" id="IPR000014">
    <property type="entry name" value="PAS"/>
</dbReference>
<gene>
    <name evidence="3" type="ORF">F0U47_08735</name>
</gene>
<evidence type="ECO:0000256" key="1">
    <source>
        <dbReference type="ARBA" id="ARBA00022801"/>
    </source>
</evidence>
<dbReference type="Pfam" id="PF07228">
    <property type="entry name" value="SpoIIE"/>
    <property type="match status" value="1"/>
</dbReference>
<evidence type="ECO:0000259" key="2">
    <source>
        <dbReference type="PROSITE" id="PS50113"/>
    </source>
</evidence>
<dbReference type="EMBL" id="VUJW01000003">
    <property type="protein sequence ID" value="KAA1427536.1"/>
    <property type="molecule type" value="Genomic_DNA"/>
</dbReference>
<accession>A0A5B1M4F7</accession>
<evidence type="ECO:0000313" key="3">
    <source>
        <dbReference type="EMBL" id="KAA1427536.1"/>
    </source>
</evidence>
<dbReference type="SMART" id="SM00091">
    <property type="entry name" value="PAS"/>
    <property type="match status" value="1"/>
</dbReference>
<sequence length="401" mass="43787">MTEPAQEAFLDALVEDDPVQLYEQAPCGFLSTTPEGVIVKANATLCRWLGTDREGLVRQRSFVDLLTPGGRIYHETHYAPLLQMHDKVRELALDLVRADGGRLPVLVNATLVRDEEGRPRLIRVAVFDASDRRRYERELRAEKDRAEASEARARTLARTLQQTLLPPTEPRIPGLELATAYRPAADGLLVGGDFYDVFQLGRDEWGVLLGDVCGKDAEAATVTALARWTLRAAAVESEGTAHALANLNELLRSHETELFCTAVLVRLRPHGASWRAVLSVGGHPPPLLLGGSGEVAAVTEAGPLIGVIEGAHYPETHLTIEPGRGLLLYTDGATDARRGSDFFDDHRLLASVRARGSEPRRLVDGLVGDIEEFQEGPASDDLALLALRVPPSPAHREQDVR</sequence>
<keyword evidence="4" id="KW-1185">Reference proteome</keyword>
<dbReference type="AlphaFoldDB" id="A0A5B1M4F7"/>
<dbReference type="PANTHER" id="PTHR43156:SF2">
    <property type="entry name" value="STAGE II SPORULATION PROTEIN E"/>
    <property type="match status" value="1"/>
</dbReference>
<dbReference type="SUPFAM" id="SSF81606">
    <property type="entry name" value="PP2C-like"/>
    <property type="match status" value="1"/>
</dbReference>
<reference evidence="3 4" key="2">
    <citation type="submission" date="2019-09" db="EMBL/GenBank/DDBJ databases">
        <authorList>
            <person name="Jin C."/>
        </authorList>
    </citation>
    <scope>NUCLEOTIDE SEQUENCE [LARGE SCALE GENOMIC DNA]</scope>
    <source>
        <strain evidence="3 4">BN140041</strain>
    </source>
</reference>
<dbReference type="NCBIfam" id="TIGR00229">
    <property type="entry name" value="sensory_box"/>
    <property type="match status" value="1"/>
</dbReference>